<evidence type="ECO:0000259" key="2">
    <source>
        <dbReference type="Pfam" id="PF21895"/>
    </source>
</evidence>
<sequence>MQPNAVTWGIFPGREIVQPTVVDPDSFMYWKDEAFALWIEQWAKLYEEESPSRMIVQYVHDNYFLVNLVDNDFPLDSCLWQVLDDMFTMLDAPPPGPEDGGAGPEDGGAGPLELHQTMSSPDASRVSEEQDEGLAAC</sequence>
<evidence type="ECO:0000313" key="4">
    <source>
        <dbReference type="Proteomes" id="UP000314294"/>
    </source>
</evidence>
<accession>A0A4Z2E227</accession>
<dbReference type="Proteomes" id="UP000314294">
    <property type="component" value="Unassembled WGS sequence"/>
</dbReference>
<reference evidence="3 4" key="1">
    <citation type="submission" date="2019-03" db="EMBL/GenBank/DDBJ databases">
        <title>First draft genome of Liparis tanakae, snailfish: a comprehensive survey of snailfish specific genes.</title>
        <authorList>
            <person name="Kim W."/>
            <person name="Song I."/>
            <person name="Jeong J.-H."/>
            <person name="Kim D."/>
            <person name="Kim S."/>
            <person name="Ryu S."/>
            <person name="Song J.Y."/>
            <person name="Lee S.K."/>
        </authorList>
    </citation>
    <scope>NUCLEOTIDE SEQUENCE [LARGE SCALE GENOMIC DNA]</scope>
    <source>
        <tissue evidence="3">Muscle</tissue>
    </source>
</reference>
<dbReference type="GO" id="GO:0009086">
    <property type="term" value="P:methionine biosynthetic process"/>
    <property type="evidence" value="ECO:0007669"/>
    <property type="project" value="TreeGrafter"/>
</dbReference>
<dbReference type="GO" id="GO:0005829">
    <property type="term" value="C:cytosol"/>
    <property type="evidence" value="ECO:0007669"/>
    <property type="project" value="TreeGrafter"/>
</dbReference>
<feature type="domain" description="MTHFR SAM-binding regulatory" evidence="2">
    <location>
        <begin position="1"/>
        <end position="90"/>
    </location>
</feature>
<dbReference type="AlphaFoldDB" id="A0A4Z2E227"/>
<proteinExistence type="predicted"/>
<dbReference type="PANTHER" id="PTHR45754">
    <property type="entry name" value="METHYLENETETRAHYDROFOLATE REDUCTASE"/>
    <property type="match status" value="1"/>
</dbReference>
<dbReference type="InterPro" id="IPR053806">
    <property type="entry name" value="MTHFR_C"/>
</dbReference>
<protein>
    <submittedName>
        <fullName evidence="3">Methylenetetrahydrofolate reductase</fullName>
    </submittedName>
</protein>
<dbReference type="GO" id="GO:0071949">
    <property type="term" value="F:FAD binding"/>
    <property type="evidence" value="ECO:0007669"/>
    <property type="project" value="TreeGrafter"/>
</dbReference>
<dbReference type="EMBL" id="SRLO01020878">
    <property type="protein sequence ID" value="TNN22819.1"/>
    <property type="molecule type" value="Genomic_DNA"/>
</dbReference>
<feature type="compositionally biased region" description="Gly residues" evidence="1">
    <location>
        <begin position="98"/>
        <end position="110"/>
    </location>
</feature>
<evidence type="ECO:0000256" key="1">
    <source>
        <dbReference type="SAM" id="MobiDB-lite"/>
    </source>
</evidence>
<comment type="caution">
    <text evidence="3">The sequence shown here is derived from an EMBL/GenBank/DDBJ whole genome shotgun (WGS) entry which is preliminary data.</text>
</comment>
<feature type="region of interest" description="Disordered" evidence="1">
    <location>
        <begin position="90"/>
        <end position="137"/>
    </location>
</feature>
<gene>
    <name evidence="3" type="primary">MTHFR_0</name>
    <name evidence="3" type="ORF">EYF80_067065</name>
</gene>
<name>A0A4Z2E227_9TELE</name>
<dbReference type="PANTHER" id="PTHR45754:SF3">
    <property type="entry name" value="METHYLENETETRAHYDROFOLATE REDUCTASE (NADPH)"/>
    <property type="match status" value="1"/>
</dbReference>
<dbReference type="GO" id="GO:0035999">
    <property type="term" value="P:tetrahydrofolate interconversion"/>
    <property type="evidence" value="ECO:0007669"/>
    <property type="project" value="TreeGrafter"/>
</dbReference>
<dbReference type="GO" id="GO:0004489">
    <property type="term" value="F:methylenetetrahydrofolate reductase [NAD(P)H] activity"/>
    <property type="evidence" value="ECO:0007669"/>
    <property type="project" value="TreeGrafter"/>
</dbReference>
<keyword evidence="4" id="KW-1185">Reference proteome</keyword>
<dbReference type="OrthoDB" id="16284at2759"/>
<organism evidence="3 4">
    <name type="scientific">Liparis tanakae</name>
    <name type="common">Tanaka's snailfish</name>
    <dbReference type="NCBI Taxonomy" id="230148"/>
    <lineage>
        <taxon>Eukaryota</taxon>
        <taxon>Metazoa</taxon>
        <taxon>Chordata</taxon>
        <taxon>Craniata</taxon>
        <taxon>Vertebrata</taxon>
        <taxon>Euteleostomi</taxon>
        <taxon>Actinopterygii</taxon>
        <taxon>Neopterygii</taxon>
        <taxon>Teleostei</taxon>
        <taxon>Neoteleostei</taxon>
        <taxon>Acanthomorphata</taxon>
        <taxon>Eupercaria</taxon>
        <taxon>Perciformes</taxon>
        <taxon>Cottioidei</taxon>
        <taxon>Cottales</taxon>
        <taxon>Liparidae</taxon>
        <taxon>Liparis</taxon>
    </lineage>
</organism>
<dbReference type="Pfam" id="PF21895">
    <property type="entry name" value="MTHFR_C"/>
    <property type="match status" value="1"/>
</dbReference>
<evidence type="ECO:0000313" key="3">
    <source>
        <dbReference type="EMBL" id="TNN22819.1"/>
    </source>
</evidence>